<evidence type="ECO:0000313" key="2">
    <source>
        <dbReference type="Proteomes" id="UP000038802"/>
    </source>
</evidence>
<dbReference type="Proteomes" id="UP000038802">
    <property type="component" value="Unassembled WGS sequence"/>
</dbReference>
<name>A0A0U0U1V8_MYCTX</name>
<organism evidence="1 2">
    <name type="scientific">Mycobacterium tuberculosis</name>
    <dbReference type="NCBI Taxonomy" id="1773"/>
    <lineage>
        <taxon>Bacteria</taxon>
        <taxon>Bacillati</taxon>
        <taxon>Actinomycetota</taxon>
        <taxon>Actinomycetes</taxon>
        <taxon>Mycobacteriales</taxon>
        <taxon>Mycobacteriaceae</taxon>
        <taxon>Mycobacterium</taxon>
        <taxon>Mycobacterium tuberculosis complex</taxon>
    </lineage>
</organism>
<gene>
    <name evidence="1" type="ORF">ERS007703_05194</name>
</gene>
<reference evidence="2" key="1">
    <citation type="submission" date="2015-03" db="EMBL/GenBank/DDBJ databases">
        <authorList>
            <consortium name="Pathogen Informatics"/>
        </authorList>
    </citation>
    <scope>NUCLEOTIDE SEQUENCE [LARGE SCALE GENOMIC DNA]</scope>
    <source>
        <strain evidence="2">K00500041</strain>
    </source>
</reference>
<dbReference type="EMBL" id="CSAE01001220">
    <property type="protein sequence ID" value="COX40909.1"/>
    <property type="molecule type" value="Genomic_DNA"/>
</dbReference>
<evidence type="ECO:0000313" key="1">
    <source>
        <dbReference type="EMBL" id="COX40909.1"/>
    </source>
</evidence>
<dbReference type="AlphaFoldDB" id="A0A0U0U1V8"/>
<accession>A0A0U0U1V8</accession>
<protein>
    <submittedName>
        <fullName evidence="1">Uncharacterized protein</fullName>
    </submittedName>
</protein>
<sequence length="68" mass="7421">MNWAGTRPLTKALRSQSIRYCCVAGFTNTTSFRAVRLPSRVTLAMTRSSVSNGVMPGPEMCRCTFTSG</sequence>
<proteinExistence type="predicted"/>